<gene>
    <name evidence="3" type="ORF">PDE_03934</name>
</gene>
<evidence type="ECO:0000313" key="4">
    <source>
        <dbReference type="Proteomes" id="UP000019376"/>
    </source>
</evidence>
<keyword evidence="2" id="KW-0732">Signal</keyword>
<dbReference type="HOGENOM" id="CLU_142938_0_0_1"/>
<feature type="compositionally biased region" description="Low complexity" evidence="1">
    <location>
        <begin position="131"/>
        <end position="147"/>
    </location>
</feature>
<evidence type="ECO:0000313" key="3">
    <source>
        <dbReference type="EMBL" id="EPS28988.1"/>
    </source>
</evidence>
<evidence type="ECO:0000256" key="1">
    <source>
        <dbReference type="SAM" id="MobiDB-lite"/>
    </source>
</evidence>
<proteinExistence type="predicted"/>
<protein>
    <submittedName>
        <fullName evidence="3">Uncharacterized protein</fullName>
    </submittedName>
</protein>
<accession>S8ASE7</accession>
<keyword evidence="4" id="KW-1185">Reference proteome</keyword>
<dbReference type="OrthoDB" id="4507040at2759"/>
<dbReference type="PhylomeDB" id="S8ASE7"/>
<reference evidence="3 4" key="1">
    <citation type="journal article" date="2013" name="PLoS ONE">
        <title>Genomic and secretomic analyses reveal unique features of the lignocellulolytic enzyme system of Penicillium decumbens.</title>
        <authorList>
            <person name="Liu G."/>
            <person name="Zhang L."/>
            <person name="Wei X."/>
            <person name="Zou G."/>
            <person name="Qin Y."/>
            <person name="Ma L."/>
            <person name="Li J."/>
            <person name="Zheng H."/>
            <person name="Wang S."/>
            <person name="Wang C."/>
            <person name="Xun L."/>
            <person name="Zhao G.-P."/>
            <person name="Zhou Z."/>
            <person name="Qu Y."/>
        </authorList>
    </citation>
    <scope>NUCLEOTIDE SEQUENCE [LARGE SCALE GENOMIC DNA]</scope>
    <source>
        <strain evidence="4">114-2 / CGMCC 5302</strain>
    </source>
</reference>
<sequence>MQIRRICFLFFSQAAFAVPTTHEGCGNNAPCTGTNQCTTAILVNPTATTTVTTCVPAPTCLNVYAECILPGNIIGNCCSGYCAAHKCRSTDQKWPFCQEDNGPCLTDENCCYSWKNKCVRGICTRPLSEGSSTATATSSPTSYISVD</sequence>
<organism evidence="3 4">
    <name type="scientific">Penicillium oxalicum (strain 114-2 / CGMCC 5302)</name>
    <name type="common">Penicillium decumbens</name>
    <dbReference type="NCBI Taxonomy" id="933388"/>
    <lineage>
        <taxon>Eukaryota</taxon>
        <taxon>Fungi</taxon>
        <taxon>Dikarya</taxon>
        <taxon>Ascomycota</taxon>
        <taxon>Pezizomycotina</taxon>
        <taxon>Eurotiomycetes</taxon>
        <taxon>Eurotiomycetidae</taxon>
        <taxon>Eurotiales</taxon>
        <taxon>Aspergillaceae</taxon>
        <taxon>Penicillium</taxon>
    </lineage>
</organism>
<evidence type="ECO:0000256" key="2">
    <source>
        <dbReference type="SAM" id="SignalP"/>
    </source>
</evidence>
<dbReference type="Proteomes" id="UP000019376">
    <property type="component" value="Unassembled WGS sequence"/>
</dbReference>
<dbReference type="AlphaFoldDB" id="S8ASE7"/>
<name>S8ASE7_PENO1</name>
<feature type="chain" id="PRO_5004560886" evidence="2">
    <location>
        <begin position="18"/>
        <end position="147"/>
    </location>
</feature>
<dbReference type="EMBL" id="KB644411">
    <property type="protein sequence ID" value="EPS28988.1"/>
    <property type="molecule type" value="Genomic_DNA"/>
</dbReference>
<feature type="signal peptide" evidence="2">
    <location>
        <begin position="1"/>
        <end position="17"/>
    </location>
</feature>
<dbReference type="eggNOG" id="ENOG502T3RZ">
    <property type="taxonomic scope" value="Eukaryota"/>
</dbReference>
<feature type="region of interest" description="Disordered" evidence="1">
    <location>
        <begin position="127"/>
        <end position="147"/>
    </location>
</feature>